<name>A0A2T5J3L5_9GAMM</name>
<dbReference type="EMBL" id="QAON01000001">
    <property type="protein sequence ID" value="PTQ91191.1"/>
    <property type="molecule type" value="Genomic_DNA"/>
</dbReference>
<dbReference type="PROSITE" id="PS51257">
    <property type="entry name" value="PROKAR_LIPOPROTEIN"/>
    <property type="match status" value="1"/>
</dbReference>
<gene>
    <name evidence="2" type="ORF">C8N29_101263</name>
</gene>
<protein>
    <recommendedName>
        <fullName evidence="4">Porin</fullName>
    </recommendedName>
</protein>
<dbReference type="AlphaFoldDB" id="A0A2T5J3L5"/>
<sequence length="459" mass="50178">MLYYNKISGTSLAMNKWPLLLSSLALSSVACADNTHAVAAASYFNPQMSLILNGYYYHDNQRGAANERIEEMAGIGHTVHDPHAHAHGGIEQGFNLAESELVLSATVDPYFDGKFIMTVDGQGQTAVEEAWLQTRLLPAGLKAKMGKFLSEIGYLNNQHPHTWDFADQNLAYRALLGDHGLMDSGIQLTWLAPTPFYSLWGIEALQGSNQERFGALVDEELIHETLDENTIQGDMSPSRAGPRIYTAFAKFAPNLGDNHALQIGLSYAQAKQYQQVLDEDGLSLSGDEMALNGKQQLIATDIVYKWDTAGDYGQGDLKVIAEYLRLNKDMTVVATGAGVDTDGDTLIDSFPAAIGEKVTGKQDGYTLQLAYGIAPRWQLAWRHDATGNLNELTSAGSTESFAKSTRHSVSLSFFASEYSRLRLQASQADIADEAGDSEQVKQIFLQYTHSLGAHGAHKF</sequence>
<proteinExistence type="predicted"/>
<dbReference type="Proteomes" id="UP000244223">
    <property type="component" value="Unassembled WGS sequence"/>
</dbReference>
<dbReference type="SUPFAM" id="SSF56935">
    <property type="entry name" value="Porins"/>
    <property type="match status" value="1"/>
</dbReference>
<keyword evidence="3" id="KW-1185">Reference proteome</keyword>
<accession>A0A2T5J3L5</accession>
<dbReference type="Gene3D" id="2.40.160.10">
    <property type="entry name" value="Porin"/>
    <property type="match status" value="1"/>
</dbReference>
<evidence type="ECO:0000256" key="1">
    <source>
        <dbReference type="SAM" id="SignalP"/>
    </source>
</evidence>
<evidence type="ECO:0008006" key="4">
    <source>
        <dbReference type="Google" id="ProtNLM"/>
    </source>
</evidence>
<organism evidence="2 3">
    <name type="scientific">Agitococcus lubricus</name>
    <dbReference type="NCBI Taxonomy" id="1077255"/>
    <lineage>
        <taxon>Bacteria</taxon>
        <taxon>Pseudomonadati</taxon>
        <taxon>Pseudomonadota</taxon>
        <taxon>Gammaproteobacteria</taxon>
        <taxon>Moraxellales</taxon>
        <taxon>Moraxellaceae</taxon>
        <taxon>Agitococcus</taxon>
    </lineage>
</organism>
<comment type="caution">
    <text evidence="2">The sequence shown here is derived from an EMBL/GenBank/DDBJ whole genome shotgun (WGS) entry which is preliminary data.</text>
</comment>
<feature type="signal peptide" evidence="1">
    <location>
        <begin position="1"/>
        <end position="32"/>
    </location>
</feature>
<feature type="chain" id="PRO_5031259119" description="Porin" evidence="1">
    <location>
        <begin position="33"/>
        <end position="459"/>
    </location>
</feature>
<reference evidence="2 3" key="1">
    <citation type="submission" date="2018-04" db="EMBL/GenBank/DDBJ databases">
        <title>Genomic Encyclopedia of Archaeal and Bacterial Type Strains, Phase II (KMG-II): from individual species to whole genera.</title>
        <authorList>
            <person name="Goeker M."/>
        </authorList>
    </citation>
    <scope>NUCLEOTIDE SEQUENCE [LARGE SCALE GENOMIC DNA]</scope>
    <source>
        <strain evidence="2 3">DSM 5822</strain>
    </source>
</reference>
<keyword evidence="1" id="KW-0732">Signal</keyword>
<evidence type="ECO:0000313" key="3">
    <source>
        <dbReference type="Proteomes" id="UP000244223"/>
    </source>
</evidence>
<evidence type="ECO:0000313" key="2">
    <source>
        <dbReference type="EMBL" id="PTQ91191.1"/>
    </source>
</evidence>
<dbReference type="InterPro" id="IPR023614">
    <property type="entry name" value="Porin_dom_sf"/>
</dbReference>